<reference evidence="8" key="1">
    <citation type="submission" date="2021-06" db="EMBL/GenBank/DDBJ databases">
        <authorList>
            <person name="Kallberg Y."/>
            <person name="Tangrot J."/>
            <person name="Rosling A."/>
        </authorList>
    </citation>
    <scope>NUCLEOTIDE SEQUENCE</scope>
    <source>
        <strain evidence="8">FL966</strain>
    </source>
</reference>
<evidence type="ECO:0000256" key="2">
    <source>
        <dbReference type="ARBA" id="ARBA00022553"/>
    </source>
</evidence>
<sequence>MINDIIVHCLEELALDGDIGCNLDRLWEFVQNFFDQRLRDRNVHSIESGSSTQPSKSSIQCLDDLYKSYFWSQFVNSKVLVFFLSNANTNDESTIDVRTELTSENLNMKQGEILLDKHKILKMTLQDVQINYGDSFRIKTIPEYQKRIIFGAVDTTRQITPIVYTILQYIARHRAIGATQADMAKDLQIDPRSFYHYVKTLINLKLIVKLPVVTKGIYTNLCILTKCASQNPAYLGKSVYLPTNNSNNSRSVQSSDYTYDPTDTISGGVSFNSELIKIKFTEILGKAKNQIMLANDLMVALFGVSTPTKKQRRWFNRTIGTLTHQGYIEKINVPKKDSNKQLDRCLRLITHYEKGKEPEMGKYNHKSTISTSDKGQSVVEDHKIGIYAELPLDYQVYQLIQGAGEYGIIAGAIKNAFGNMNHRVLTKILERLVKPTPPGLSRFIVKRASEFQGRERRYRYFSLDGYIKFATFNGIALDDDLQQLQENQSSSMYIHDPLWGVEFLLDDEEEKDADFLQSQECRDRRKRKKEKLRMTQTNISQASQSSQANQAVPQEPPIKRKRGRPRKIVDDKKPAVPKGKCGRPKGSKDKKPRKPPRKKMRTIQDDDENELNNVHLEDVNIEFNDMPSSNVETTDAPNPLSLNGSDNMEFNDLPSSNVETTDARNPLSLNGSDCMEFNDPPSSNVETTDAPNPLSLNGSDCMEFNDPPSSNVKTTDASNPLSLNGSDCMEFNDLPSANVEMIDAQNPLPLNGSDCMELNNLPSSNVETTDAQNPLSLNGSDCMESLSTNTNDENRTSRVSKNVTRKRKKPVSNRKSEPETRKKFANSASITAALRQNIILQILEEHQVVELGTELIKLYQQTLQKEPNSTSNHVIDKKTLQRTGSLMEEKGLLRTYNVKLPLLNGNYNTKILFLHSSLTSSSPIVKEYVAKMEDRAILVGRSHKQTKIEELDIEVEPLEQLQKRLAVEAAADESINLLSLPASNSHNEPESYEALMSNMSLTVDPTTVSSDTLETPDSTSVNSRVQTSNEMWWLHTARGYGWINAKMIRAKILHQYLITKIIDASPNDSCIEKNTRTFHTTILLRDLPLELYLKIIGQSIPSHRLTEYVRSGQSLSVSVIKLPSELRAELFSGNYKLRQNLKKLIDILVALKILKPIRKGFNERGDPVLEVENKESDYFDDELGRWSPSTPTSCSPPQTLLAPAYQLMRHVPMIDFSVSGPDRPIIRDYMLDSVEDVTIYWNELQYVARQKMVETGNKSNNELSGDDETRKKSAQDDDSIDPLRFITLSRNWNAGYPLTAKQKKMLEHYVDRRKSKTPYEDEALCRQIAQECSLPFTRVRVYFKHIENSFEKKRKDSKTARQKERRRRVASKSKNLSGIVTSAEGEPSFKRRKRETMVHKVVRKTGNSAQAVSGNNAGRKSLREKFKQKGITDTGSIAEEENLPIIADEERFETQYETFSQRSRPKWSQHEDELVIHVYVILKVRSQKSRFLWGAITKVLPHKTNEICRRRLNVLIKNMATLERVNVLLSQWPRMYEAGLKNGHIVDEDESDMLNFDLPGHLDYFMKVLQHHTRQVYCIATKESPDPIIPLPCDIKTYERTFIENYVSTMRHQNLFYEDKLGGASLRQKFSMLYSHPMTCRIFYNESVDDYENSDRSENDINVQCIQALVKMILMTPDDKYDPSHAFSILNFYPDAIVKVAIEKLKDTGAIVKVKGGSDRRVPGRGYQFSDKFISVISGSLPDRMFSQAINCHKKLTMPTVFDQFSNSGDMACLLDKFSAGKVNNLLHYPFPIEAKIYLPPALYQITEVERLVNPAKLHFDVLITPIQKSIHNDEANHTVTSEEDEFPHNLIKSRANNSSSINTQAEELIALQQLFNVHDINTKECLRKIYNYIREFGNIGTTLTSLMKSVDISEPDFPRYISLLESNKPSLIKKVGYNYSRYVCSIYEKSWLVKTHRTPIYRSNKKCIDEYMDLDDEMSPSELSLQDRRQETQNSTESFAIPRMWYDINGNFIDSVFRGCLEAVLGVIIQKPGIYESNIHRKLSLVMSRCEIQDVLEELVYRRAIFRSSIIKPQKVSLFSKRREFVECGKFSYLLHVTGQSRDIT</sequence>
<evidence type="ECO:0000256" key="1">
    <source>
        <dbReference type="ARBA" id="ARBA00004123"/>
    </source>
</evidence>
<feature type="region of interest" description="Disordered" evidence="6">
    <location>
        <begin position="1352"/>
        <end position="1387"/>
    </location>
</feature>
<feature type="non-terminal residue" evidence="8">
    <location>
        <position position="2106"/>
    </location>
</feature>
<dbReference type="InterPro" id="IPR056467">
    <property type="entry name" value="eWH_GTF3C1"/>
</dbReference>
<dbReference type="OrthoDB" id="68020at2759"/>
<protein>
    <submittedName>
        <fullName evidence="8">16049_t:CDS:1</fullName>
    </submittedName>
</protein>
<feature type="compositionally biased region" description="Basic and acidic residues" evidence="6">
    <location>
        <begin position="1352"/>
        <end position="1362"/>
    </location>
</feature>
<dbReference type="PROSITE" id="PS50090">
    <property type="entry name" value="MYB_LIKE"/>
    <property type="match status" value="1"/>
</dbReference>
<feature type="region of interest" description="Disordered" evidence="6">
    <location>
        <begin position="679"/>
        <end position="726"/>
    </location>
</feature>
<dbReference type="PANTHER" id="PTHR15180:SF1">
    <property type="entry name" value="GENERAL TRANSCRIPTION FACTOR 3C POLYPEPTIDE 1"/>
    <property type="match status" value="1"/>
</dbReference>
<dbReference type="PANTHER" id="PTHR15180">
    <property type="entry name" value="GENERAL TRANSCRIPTION FACTOR 3C POLYPEPTIDE 1"/>
    <property type="match status" value="1"/>
</dbReference>
<keyword evidence="3" id="KW-0238">DNA-binding</keyword>
<accession>A0A9N9HJ76</accession>
<evidence type="ECO:0000256" key="4">
    <source>
        <dbReference type="ARBA" id="ARBA00023163"/>
    </source>
</evidence>
<dbReference type="GO" id="GO:0003677">
    <property type="term" value="F:DNA binding"/>
    <property type="evidence" value="ECO:0007669"/>
    <property type="project" value="UniProtKB-KW"/>
</dbReference>
<dbReference type="Pfam" id="PF20222">
    <property type="entry name" value="DUF6581"/>
    <property type="match status" value="2"/>
</dbReference>
<feature type="compositionally biased region" description="Basic residues" evidence="6">
    <location>
        <begin position="803"/>
        <end position="812"/>
    </location>
</feature>
<comment type="caution">
    <text evidence="8">The sequence shown here is derived from an EMBL/GenBank/DDBJ whole genome shotgun (WGS) entry which is preliminary data.</text>
</comment>
<organism evidence="8 9">
    <name type="scientific">Cetraspora pellucida</name>
    <dbReference type="NCBI Taxonomy" id="1433469"/>
    <lineage>
        <taxon>Eukaryota</taxon>
        <taxon>Fungi</taxon>
        <taxon>Fungi incertae sedis</taxon>
        <taxon>Mucoromycota</taxon>
        <taxon>Glomeromycotina</taxon>
        <taxon>Glomeromycetes</taxon>
        <taxon>Diversisporales</taxon>
        <taxon>Gigasporaceae</taxon>
        <taxon>Cetraspora</taxon>
    </lineage>
</organism>
<feature type="region of interest" description="Disordered" evidence="6">
    <location>
        <begin position="1257"/>
        <end position="1276"/>
    </location>
</feature>
<dbReference type="GO" id="GO:0042791">
    <property type="term" value="P:5S class rRNA transcription by RNA polymerase III"/>
    <property type="evidence" value="ECO:0007669"/>
    <property type="project" value="TreeGrafter"/>
</dbReference>
<evidence type="ECO:0000313" key="8">
    <source>
        <dbReference type="EMBL" id="CAG8679935.1"/>
    </source>
</evidence>
<evidence type="ECO:0000256" key="5">
    <source>
        <dbReference type="ARBA" id="ARBA00023242"/>
    </source>
</evidence>
<name>A0A9N9HJ76_9GLOM</name>
<evidence type="ECO:0000256" key="3">
    <source>
        <dbReference type="ARBA" id="ARBA00023125"/>
    </source>
</evidence>
<feature type="region of interest" description="Disordered" evidence="6">
    <location>
        <begin position="523"/>
        <end position="610"/>
    </location>
</feature>
<dbReference type="InterPro" id="IPR035625">
    <property type="entry name" value="Tfc3-like_eWH"/>
</dbReference>
<proteinExistence type="predicted"/>
<keyword evidence="2" id="KW-0597">Phosphoprotein</keyword>
<evidence type="ECO:0000256" key="6">
    <source>
        <dbReference type="SAM" id="MobiDB-lite"/>
    </source>
</evidence>
<dbReference type="InterPro" id="IPR046488">
    <property type="entry name" value="Sfc3/Tfc3_C"/>
</dbReference>
<gene>
    <name evidence="8" type="ORF">CPELLU_LOCUS10727</name>
</gene>
<feature type="compositionally biased region" description="Low complexity" evidence="6">
    <location>
        <begin position="540"/>
        <end position="551"/>
    </location>
</feature>
<dbReference type="InterPro" id="IPR007309">
    <property type="entry name" value="TFIIIC_Bblock-bd"/>
</dbReference>
<dbReference type="Proteomes" id="UP000789759">
    <property type="component" value="Unassembled WGS sequence"/>
</dbReference>
<dbReference type="Pfam" id="PF04182">
    <property type="entry name" value="B-block_TFIIIC"/>
    <property type="match status" value="1"/>
</dbReference>
<keyword evidence="4" id="KW-0804">Transcription</keyword>
<keyword evidence="5" id="KW-0539">Nucleus</keyword>
<dbReference type="Pfam" id="PF24538">
    <property type="entry name" value="DUF7599"/>
    <property type="match status" value="1"/>
</dbReference>
<dbReference type="SMART" id="SM00384">
    <property type="entry name" value="AT_hook"/>
    <property type="match status" value="2"/>
</dbReference>
<feature type="compositionally biased region" description="Polar residues" evidence="6">
    <location>
        <begin position="707"/>
        <end position="725"/>
    </location>
</feature>
<dbReference type="EMBL" id="CAJVQA010009007">
    <property type="protein sequence ID" value="CAG8679935.1"/>
    <property type="molecule type" value="Genomic_DNA"/>
</dbReference>
<dbReference type="InterPro" id="IPR056020">
    <property type="entry name" value="DUF7599"/>
</dbReference>
<comment type="subcellular location">
    <subcellularLocation>
        <location evidence="1">Nucleus</location>
    </subcellularLocation>
</comment>
<feature type="compositionally biased region" description="Polar residues" evidence="6">
    <location>
        <begin position="680"/>
        <end position="698"/>
    </location>
</feature>
<feature type="region of interest" description="Disordered" evidence="6">
    <location>
        <begin position="753"/>
        <end position="825"/>
    </location>
</feature>
<dbReference type="InterPro" id="IPR044210">
    <property type="entry name" value="Tfc3-like"/>
</dbReference>
<dbReference type="GO" id="GO:0000127">
    <property type="term" value="C:transcription factor TFIIIC complex"/>
    <property type="evidence" value="ECO:0007669"/>
    <property type="project" value="InterPro"/>
</dbReference>
<dbReference type="GO" id="GO:0006384">
    <property type="term" value="P:transcription initiation at RNA polymerase III promoter"/>
    <property type="evidence" value="ECO:0007669"/>
    <property type="project" value="InterPro"/>
</dbReference>
<evidence type="ECO:0000313" key="9">
    <source>
        <dbReference type="Proteomes" id="UP000789759"/>
    </source>
</evidence>
<dbReference type="InterPro" id="IPR001005">
    <property type="entry name" value="SANT/Myb"/>
</dbReference>
<keyword evidence="9" id="KW-1185">Reference proteome</keyword>
<evidence type="ECO:0000259" key="7">
    <source>
        <dbReference type="PROSITE" id="PS50090"/>
    </source>
</evidence>
<dbReference type="InterPro" id="IPR017956">
    <property type="entry name" value="AT_hook_DNA-bd_motif"/>
</dbReference>
<feature type="compositionally biased region" description="Basic residues" evidence="6">
    <location>
        <begin position="580"/>
        <end position="601"/>
    </location>
</feature>
<feature type="compositionally biased region" description="Polar residues" evidence="6">
    <location>
        <begin position="760"/>
        <end position="802"/>
    </location>
</feature>
<dbReference type="Pfam" id="PF24101">
    <property type="entry name" value="WHD_GTF3C1"/>
    <property type="match status" value="1"/>
</dbReference>
<feature type="domain" description="Myb-like" evidence="7">
    <location>
        <begin position="1459"/>
        <end position="1516"/>
    </location>
</feature>
<dbReference type="GO" id="GO:0005634">
    <property type="term" value="C:nucleus"/>
    <property type="evidence" value="ECO:0007669"/>
    <property type="project" value="UniProtKB-SubCell"/>
</dbReference>
<dbReference type="CDD" id="cd16169">
    <property type="entry name" value="Tau138_eWH"/>
    <property type="match status" value="1"/>
</dbReference>